<evidence type="ECO:0008006" key="3">
    <source>
        <dbReference type="Google" id="ProtNLM"/>
    </source>
</evidence>
<organism evidence="1 2">
    <name type="scientific">Polaribacter aestuariivivens</name>
    <dbReference type="NCBI Taxonomy" id="2304626"/>
    <lineage>
        <taxon>Bacteria</taxon>
        <taxon>Pseudomonadati</taxon>
        <taxon>Bacteroidota</taxon>
        <taxon>Flavobacteriia</taxon>
        <taxon>Flavobacteriales</taxon>
        <taxon>Flavobacteriaceae</taxon>
    </lineage>
</organism>
<reference evidence="1 2" key="1">
    <citation type="submission" date="2019-05" db="EMBL/GenBank/DDBJ databases">
        <title>Polaribacter aestuariivivens sp. nov., isolated from a tidal flat.</title>
        <authorList>
            <person name="Yoon J.-H."/>
        </authorList>
    </citation>
    <scope>NUCLEOTIDE SEQUENCE [LARGE SCALE GENOMIC DNA]</scope>
    <source>
        <strain evidence="1 2">DBTF-3</strain>
    </source>
</reference>
<sequence>MCIFNLNAQENTVENKNPLKLKFLLGGALEFGGDSVAEIYFEDDSNQSVNAGQGGTIFAGGELFFSESQKFSLRATVGFKYVTTKATNYNITLTRIPLDLSANYMIGKDFRLAAGIVSHQNIKFNADGLGANETFTGGFGPKFEFGWKWIGISYTIMNYQDSSNKTYNANAIGITFSGNPFK</sequence>
<dbReference type="EMBL" id="VANR01000001">
    <property type="protein sequence ID" value="TMM32505.1"/>
    <property type="molecule type" value="Genomic_DNA"/>
</dbReference>
<evidence type="ECO:0000313" key="2">
    <source>
        <dbReference type="Proteomes" id="UP000307140"/>
    </source>
</evidence>
<dbReference type="Proteomes" id="UP000307140">
    <property type="component" value="Unassembled WGS sequence"/>
</dbReference>
<name>A0A5S3NB85_9FLAO</name>
<gene>
    <name evidence="1" type="ORF">FDT66_02735</name>
</gene>
<proteinExistence type="predicted"/>
<evidence type="ECO:0000313" key="1">
    <source>
        <dbReference type="EMBL" id="TMM32505.1"/>
    </source>
</evidence>
<keyword evidence="2" id="KW-1185">Reference proteome</keyword>
<comment type="caution">
    <text evidence="1">The sequence shown here is derived from an EMBL/GenBank/DDBJ whole genome shotgun (WGS) entry which is preliminary data.</text>
</comment>
<protein>
    <recommendedName>
        <fullName evidence="3">Porin family protein</fullName>
    </recommendedName>
</protein>
<dbReference type="AlphaFoldDB" id="A0A5S3NB85"/>
<dbReference type="OrthoDB" id="893325at2"/>
<accession>A0A5S3NB85</accession>